<feature type="chain" id="PRO_5014198995" description="Gram-positive cocci surface proteins LPxTG domain-containing protein" evidence="1">
    <location>
        <begin position="26"/>
        <end position="318"/>
    </location>
</feature>
<name>A0A2I1PBF5_9MICO</name>
<dbReference type="RefSeq" id="WP_070705719.1">
    <property type="nucleotide sequence ID" value="NZ_JBHLVH010000004.1"/>
</dbReference>
<dbReference type="Proteomes" id="UP000234206">
    <property type="component" value="Unassembled WGS sequence"/>
</dbReference>
<evidence type="ECO:0000313" key="3">
    <source>
        <dbReference type="Proteomes" id="UP000234206"/>
    </source>
</evidence>
<proteinExistence type="predicted"/>
<organism evidence="2 3">
    <name type="scientific">Kytococcus schroeteri</name>
    <dbReference type="NCBI Taxonomy" id="138300"/>
    <lineage>
        <taxon>Bacteria</taxon>
        <taxon>Bacillati</taxon>
        <taxon>Actinomycetota</taxon>
        <taxon>Actinomycetes</taxon>
        <taxon>Micrococcales</taxon>
        <taxon>Kytococcaceae</taxon>
        <taxon>Kytococcus</taxon>
    </lineage>
</organism>
<evidence type="ECO:0000256" key="1">
    <source>
        <dbReference type="SAM" id="SignalP"/>
    </source>
</evidence>
<reference evidence="2 3" key="1">
    <citation type="submission" date="2017-12" db="EMBL/GenBank/DDBJ databases">
        <title>Phylogenetic diversity of female urinary microbiome.</title>
        <authorList>
            <person name="Thomas-White K."/>
            <person name="Wolfe A.J."/>
        </authorList>
    </citation>
    <scope>NUCLEOTIDE SEQUENCE [LARGE SCALE GENOMIC DNA]</scope>
    <source>
        <strain evidence="2 3">UMB1298</strain>
    </source>
</reference>
<dbReference type="AlphaFoldDB" id="A0A2I1PBF5"/>
<evidence type="ECO:0008006" key="4">
    <source>
        <dbReference type="Google" id="ProtNLM"/>
    </source>
</evidence>
<sequence length="318" mass="34654">MKRTTLAVLAVATMGVTAPVQMAQAAPKEPKLPAPYENTFSVGEAGSDGTRPWTSTTRGDYLELPYEKDGLVHREVHGFDRWNSVTSVSANEEDPGRHRLGVQNDDQTDWIFRGCPENAERAGKSSFSSEDESFHWVVDPDYDFWNDDSDDPVPGSYVKDTTHRLGEDVRSVSVEATGCIPDPGEFDGTYAHNTTHFLRTGEGEFTKVGTSVLGSTANEGGYGMEFHAEPDWEFLEQLEHAVRPDGLTDAQWADQLVAKGVVPADKRWYVANEEPTEGPIVDTGWTAPERSHDTTALGLAGLALVGAGGLTVAGARRR</sequence>
<feature type="signal peptide" evidence="1">
    <location>
        <begin position="1"/>
        <end position="25"/>
    </location>
</feature>
<protein>
    <recommendedName>
        <fullName evidence="4">Gram-positive cocci surface proteins LPxTG domain-containing protein</fullName>
    </recommendedName>
</protein>
<dbReference type="EMBL" id="PKIZ01000007">
    <property type="protein sequence ID" value="PKZ41969.1"/>
    <property type="molecule type" value="Genomic_DNA"/>
</dbReference>
<dbReference type="OrthoDB" id="5162667at2"/>
<accession>A0A2I1PBF5</accession>
<gene>
    <name evidence="2" type="ORF">CYJ76_04780</name>
</gene>
<comment type="caution">
    <text evidence="2">The sequence shown here is derived from an EMBL/GenBank/DDBJ whole genome shotgun (WGS) entry which is preliminary data.</text>
</comment>
<keyword evidence="1" id="KW-0732">Signal</keyword>
<keyword evidence="3" id="KW-1185">Reference proteome</keyword>
<evidence type="ECO:0000313" key="2">
    <source>
        <dbReference type="EMBL" id="PKZ41969.1"/>
    </source>
</evidence>